<dbReference type="SMART" id="SM00342">
    <property type="entry name" value="HTH_ARAC"/>
    <property type="match status" value="1"/>
</dbReference>
<feature type="domain" description="HTH araC/xylS-type" evidence="5">
    <location>
        <begin position="267"/>
        <end position="373"/>
    </location>
</feature>
<feature type="transmembrane region" description="Helical" evidence="4">
    <location>
        <begin position="134"/>
        <end position="159"/>
    </location>
</feature>
<gene>
    <name evidence="6" type="ORF">C1E23_09015</name>
</gene>
<comment type="caution">
    <text evidence="6">The sequence shown here is derived from an EMBL/GenBank/DDBJ whole genome shotgun (WGS) entry which is preliminary data.</text>
</comment>
<dbReference type="RefSeq" id="WP_130255245.1">
    <property type="nucleotide sequence ID" value="NZ_PPSX01000028.1"/>
</dbReference>
<dbReference type="SUPFAM" id="SSF46689">
    <property type="entry name" value="Homeodomain-like"/>
    <property type="match status" value="1"/>
</dbReference>
<dbReference type="AlphaFoldDB" id="A0A4Q7INL6"/>
<feature type="transmembrane region" description="Helical" evidence="4">
    <location>
        <begin position="67"/>
        <end position="84"/>
    </location>
</feature>
<accession>A0A4Q7INL6</accession>
<feature type="transmembrane region" description="Helical" evidence="4">
    <location>
        <begin position="96"/>
        <end position="114"/>
    </location>
</feature>
<reference evidence="6 7" key="1">
    <citation type="submission" date="2018-01" db="EMBL/GenBank/DDBJ databases">
        <title>Co-occurrence of chitin degradation, pigmentation and bioactivity in marine Pseudoalteromonas.</title>
        <authorList>
            <person name="Paulsen S."/>
            <person name="Gram L."/>
            <person name="Machado H."/>
        </authorList>
    </citation>
    <scope>NUCLEOTIDE SEQUENCE [LARGE SCALE GENOMIC DNA]</scope>
    <source>
        <strain evidence="6 7">S3898</strain>
    </source>
</reference>
<keyword evidence="1" id="KW-0805">Transcription regulation</keyword>
<organism evidence="6 7">
    <name type="scientific">Pseudoalteromonas phenolica</name>
    <dbReference type="NCBI Taxonomy" id="161398"/>
    <lineage>
        <taxon>Bacteria</taxon>
        <taxon>Pseudomonadati</taxon>
        <taxon>Pseudomonadota</taxon>
        <taxon>Gammaproteobacteria</taxon>
        <taxon>Alteromonadales</taxon>
        <taxon>Pseudoalteromonadaceae</taxon>
        <taxon>Pseudoalteromonas</taxon>
    </lineage>
</organism>
<dbReference type="PANTHER" id="PTHR43280:SF29">
    <property type="entry name" value="ARAC-FAMILY TRANSCRIPTIONAL REGULATOR"/>
    <property type="match status" value="1"/>
</dbReference>
<dbReference type="EMBL" id="PPSX01000028">
    <property type="protein sequence ID" value="RZQ53431.1"/>
    <property type="molecule type" value="Genomic_DNA"/>
</dbReference>
<evidence type="ECO:0000313" key="6">
    <source>
        <dbReference type="EMBL" id="RZQ53431.1"/>
    </source>
</evidence>
<proteinExistence type="predicted"/>
<dbReference type="PROSITE" id="PS01124">
    <property type="entry name" value="HTH_ARAC_FAMILY_2"/>
    <property type="match status" value="1"/>
</dbReference>
<dbReference type="Pfam" id="PF12833">
    <property type="entry name" value="HTH_18"/>
    <property type="match status" value="1"/>
</dbReference>
<evidence type="ECO:0000256" key="1">
    <source>
        <dbReference type="ARBA" id="ARBA00023015"/>
    </source>
</evidence>
<feature type="transmembrane region" description="Helical" evidence="4">
    <location>
        <begin position="179"/>
        <end position="196"/>
    </location>
</feature>
<protein>
    <recommendedName>
        <fullName evidence="5">HTH araC/xylS-type domain-containing protein</fullName>
    </recommendedName>
</protein>
<feature type="transmembrane region" description="Helical" evidence="4">
    <location>
        <begin position="35"/>
        <end position="55"/>
    </location>
</feature>
<dbReference type="InterPro" id="IPR009057">
    <property type="entry name" value="Homeodomain-like_sf"/>
</dbReference>
<feature type="transmembrane region" description="Helical" evidence="4">
    <location>
        <begin position="6"/>
        <end position="23"/>
    </location>
</feature>
<keyword evidence="2" id="KW-0238">DNA-binding</keyword>
<keyword evidence="4" id="KW-0472">Membrane</keyword>
<evidence type="ECO:0000256" key="4">
    <source>
        <dbReference type="SAM" id="Phobius"/>
    </source>
</evidence>
<keyword evidence="3" id="KW-0804">Transcription</keyword>
<sequence length="375" mass="43123">MDNLIQILFAIGGIQGLILATLLCIDKTSNTPNKLLGITCLLLALCFLIPFAFNATQDTFLYQLKNWVLFVPASFGALNFLYYRHALSDKPLTWHASLYFIPFALCYLINLDWLTDPSHLLVTQYLSGQIDTPLNVNIGITLMFIQAIAFNSYSAWYIYRVQVTAQDNLTNFDPDIFRWLWTCLLFTLSIWSLKFFAEYTNVKAYSNWADALIVLFIYSIAIAQWRNPTLFRVLPSEKRGEELKQNKIDIIQNTKQTAYALDLETRANLLELTNNYMKEQKPFLNPNLTLNDLANALGISTHHLSEVLNQEAGKNFYNYINQYRIELVIEKLKQQDNSKILDLAFDSGFSSKSTFNAVFKLFVGQTPTRFKKSLQ</sequence>
<name>A0A4Q7INL6_9GAMM</name>
<evidence type="ECO:0000256" key="2">
    <source>
        <dbReference type="ARBA" id="ARBA00023125"/>
    </source>
</evidence>
<dbReference type="InterPro" id="IPR018060">
    <property type="entry name" value="HTH_AraC"/>
</dbReference>
<keyword evidence="4" id="KW-0812">Transmembrane</keyword>
<feature type="transmembrane region" description="Helical" evidence="4">
    <location>
        <begin position="208"/>
        <end position="225"/>
    </location>
</feature>
<keyword evidence="4" id="KW-1133">Transmembrane helix</keyword>
<dbReference type="InterPro" id="IPR018062">
    <property type="entry name" value="HTH_AraC-typ_CS"/>
</dbReference>
<dbReference type="GO" id="GO:0003700">
    <property type="term" value="F:DNA-binding transcription factor activity"/>
    <property type="evidence" value="ECO:0007669"/>
    <property type="project" value="InterPro"/>
</dbReference>
<dbReference type="PANTHER" id="PTHR43280">
    <property type="entry name" value="ARAC-FAMILY TRANSCRIPTIONAL REGULATOR"/>
    <property type="match status" value="1"/>
</dbReference>
<evidence type="ECO:0000313" key="7">
    <source>
        <dbReference type="Proteomes" id="UP000291338"/>
    </source>
</evidence>
<dbReference type="PROSITE" id="PS00041">
    <property type="entry name" value="HTH_ARAC_FAMILY_1"/>
    <property type="match status" value="1"/>
</dbReference>
<dbReference type="Gene3D" id="1.10.10.60">
    <property type="entry name" value="Homeodomain-like"/>
    <property type="match status" value="2"/>
</dbReference>
<dbReference type="Proteomes" id="UP000291338">
    <property type="component" value="Unassembled WGS sequence"/>
</dbReference>
<dbReference type="GO" id="GO:0043565">
    <property type="term" value="F:sequence-specific DNA binding"/>
    <property type="evidence" value="ECO:0007669"/>
    <property type="project" value="InterPro"/>
</dbReference>
<evidence type="ECO:0000256" key="3">
    <source>
        <dbReference type="ARBA" id="ARBA00023163"/>
    </source>
</evidence>
<evidence type="ECO:0000259" key="5">
    <source>
        <dbReference type="PROSITE" id="PS01124"/>
    </source>
</evidence>